<keyword evidence="1 4" id="KW-0812">Transmembrane</keyword>
<keyword evidence="4" id="KW-0813">Transport</keyword>
<comment type="similarity">
    <text evidence="4">Belongs to the copper transporter (Ctr) (TC 1.A.56) family. SLC31A subfamily.</text>
</comment>
<dbReference type="PANTHER" id="PTHR12483">
    <property type="entry name" value="SOLUTE CARRIER FAMILY 31 COPPER TRANSPORTERS"/>
    <property type="match status" value="1"/>
</dbReference>
<reference evidence="6 7" key="2">
    <citation type="submission" date="2016-05" db="EMBL/GenBank/DDBJ databases">
        <title>Lineage-specific infection strategies underlie the spectrum of fungal disease in amphibians.</title>
        <authorList>
            <person name="Cuomo C.A."/>
            <person name="Farrer R.A."/>
            <person name="James T."/>
            <person name="Longcore J."/>
            <person name="Birren B."/>
        </authorList>
    </citation>
    <scope>NUCLEOTIDE SEQUENCE [LARGE SCALE GENOMIC DNA]</scope>
    <source>
        <strain evidence="6 7">JEL423</strain>
    </source>
</reference>
<dbReference type="PANTHER" id="PTHR12483:SF115">
    <property type="entry name" value="COPPER TRANSPORT PROTEIN"/>
    <property type="match status" value="1"/>
</dbReference>
<feature type="chain" id="PRO_5008077697" description="Copper transport protein" evidence="5">
    <location>
        <begin position="21"/>
        <end position="349"/>
    </location>
</feature>
<evidence type="ECO:0000313" key="7">
    <source>
        <dbReference type="Proteomes" id="UP000077115"/>
    </source>
</evidence>
<dbReference type="InterPro" id="IPR007274">
    <property type="entry name" value="Cop_transporter"/>
</dbReference>
<protein>
    <recommendedName>
        <fullName evidence="4">Copper transport protein</fullName>
    </recommendedName>
</protein>
<dbReference type="VEuPathDB" id="FungiDB:BDEG_24655"/>
<evidence type="ECO:0000313" key="6">
    <source>
        <dbReference type="EMBL" id="OAJ40986.1"/>
    </source>
</evidence>
<accession>A0A177WMF7</accession>
<dbReference type="OrthoDB" id="73901at2759"/>
<feature type="transmembrane region" description="Helical" evidence="4">
    <location>
        <begin position="306"/>
        <end position="334"/>
    </location>
</feature>
<dbReference type="eggNOG" id="KOG3386">
    <property type="taxonomic scope" value="Eukaryota"/>
</dbReference>
<evidence type="ECO:0000256" key="5">
    <source>
        <dbReference type="SAM" id="SignalP"/>
    </source>
</evidence>
<keyword evidence="4" id="KW-0187">Copper transport</keyword>
<comment type="subcellular location">
    <subcellularLocation>
        <location evidence="4">Membrane</location>
        <topology evidence="4">Multi-pass membrane protein</topology>
    </subcellularLocation>
</comment>
<organism evidence="6 7">
    <name type="scientific">Batrachochytrium dendrobatidis (strain JEL423)</name>
    <dbReference type="NCBI Taxonomy" id="403673"/>
    <lineage>
        <taxon>Eukaryota</taxon>
        <taxon>Fungi</taxon>
        <taxon>Fungi incertae sedis</taxon>
        <taxon>Chytridiomycota</taxon>
        <taxon>Chytridiomycota incertae sedis</taxon>
        <taxon>Chytridiomycetes</taxon>
        <taxon>Rhizophydiales</taxon>
        <taxon>Rhizophydiales incertae sedis</taxon>
        <taxon>Batrachochytrium</taxon>
    </lineage>
</organism>
<keyword evidence="5" id="KW-0732">Signal</keyword>
<gene>
    <name evidence="6" type="ORF">BDEG_24655</name>
</gene>
<evidence type="ECO:0000256" key="2">
    <source>
        <dbReference type="ARBA" id="ARBA00022989"/>
    </source>
</evidence>
<dbReference type="Proteomes" id="UP000077115">
    <property type="component" value="Unassembled WGS sequence"/>
</dbReference>
<dbReference type="Pfam" id="PF04145">
    <property type="entry name" value="Ctr"/>
    <property type="match status" value="1"/>
</dbReference>
<keyword evidence="3 4" id="KW-0472">Membrane</keyword>
<keyword evidence="4" id="KW-0406">Ion transport</keyword>
<feature type="signal peptide" evidence="5">
    <location>
        <begin position="1"/>
        <end position="20"/>
    </location>
</feature>
<sequence length="349" mass="36866">MARLPYMLICAIVLLQGVMAQSSNGLADPQQASTALNQLCTAPATKNLLSCSIRAACKSSLTSSSDPSCSDAVLLTTACKTDAAVASASGACSLVSASCPAGSESSISQCTPVKGLLPTLTLQQNIFNICTAMKMEGCGACPTPIDNSTVASCDVMGTYAQLCTVMPDMSNCKSMSAMCGQSPLPLALAAYCPNVASSQPGSPSTSAFDTTIPEMKMYLHTGITDYVLFKSFVPRTLNQYVGAVVVSIALSIVFFIISAFRKSRLIVHAAYRQTIAKSTFKFWDTKTELYQLENAILRTLEVFVGYMMMLIVMTFNVGLIIAVLAGVLIGSYVFDRSTATAENSNVCCV</sequence>
<dbReference type="AlphaFoldDB" id="A0A177WMF7"/>
<proteinExistence type="inferred from homology"/>
<reference evidence="6 7" key="1">
    <citation type="submission" date="2006-10" db="EMBL/GenBank/DDBJ databases">
        <title>The Genome Sequence of Batrachochytrium dendrobatidis JEL423.</title>
        <authorList>
            <consortium name="The Broad Institute Genome Sequencing Platform"/>
            <person name="Birren B."/>
            <person name="Lander E."/>
            <person name="Galagan J."/>
            <person name="Cuomo C."/>
            <person name="Devon K."/>
            <person name="Jaffe D."/>
            <person name="Butler J."/>
            <person name="Alvarez P."/>
            <person name="Gnerre S."/>
            <person name="Grabherr M."/>
            <person name="Kleber M."/>
            <person name="Mauceli E."/>
            <person name="Brockman W."/>
            <person name="Young S."/>
            <person name="LaButti K."/>
            <person name="Sykes S."/>
            <person name="DeCaprio D."/>
            <person name="Crawford M."/>
            <person name="Koehrsen M."/>
            <person name="Engels R."/>
            <person name="Montgomery P."/>
            <person name="Pearson M."/>
            <person name="Howarth C."/>
            <person name="Larson L."/>
            <person name="White J."/>
            <person name="O'Leary S."/>
            <person name="Kodira C."/>
            <person name="Zeng Q."/>
            <person name="Yandava C."/>
            <person name="Alvarado L."/>
            <person name="Longcore J."/>
            <person name="James T."/>
        </authorList>
    </citation>
    <scope>NUCLEOTIDE SEQUENCE [LARGE SCALE GENOMIC DNA]</scope>
    <source>
        <strain evidence="6 7">JEL423</strain>
    </source>
</reference>
<evidence type="ECO:0000256" key="4">
    <source>
        <dbReference type="RuleBase" id="RU367022"/>
    </source>
</evidence>
<feature type="transmembrane region" description="Helical" evidence="4">
    <location>
        <begin position="240"/>
        <end position="260"/>
    </location>
</feature>
<name>A0A177WMF7_BATDL</name>
<evidence type="ECO:0000256" key="1">
    <source>
        <dbReference type="ARBA" id="ARBA00022692"/>
    </source>
</evidence>
<evidence type="ECO:0000256" key="3">
    <source>
        <dbReference type="ARBA" id="ARBA00023136"/>
    </source>
</evidence>
<dbReference type="EMBL" id="DS022305">
    <property type="protein sequence ID" value="OAJ40986.1"/>
    <property type="molecule type" value="Genomic_DNA"/>
</dbReference>
<dbReference type="GO" id="GO:0016020">
    <property type="term" value="C:membrane"/>
    <property type="evidence" value="ECO:0007669"/>
    <property type="project" value="UniProtKB-SubCell"/>
</dbReference>
<keyword evidence="2 4" id="KW-1133">Transmembrane helix</keyword>
<dbReference type="GO" id="GO:0005375">
    <property type="term" value="F:copper ion transmembrane transporter activity"/>
    <property type="evidence" value="ECO:0007669"/>
    <property type="project" value="UniProtKB-UniRule"/>
</dbReference>
<keyword evidence="4" id="KW-0186">Copper</keyword>